<evidence type="ECO:0000256" key="1">
    <source>
        <dbReference type="SAM" id="MobiDB-lite"/>
    </source>
</evidence>
<protein>
    <submittedName>
        <fullName evidence="2">Unplaced genomic scaffold GYMLUscaffold_51, whole genome shotgun sequence</fullName>
    </submittedName>
</protein>
<dbReference type="HOGENOM" id="CLU_083943_0_0_1"/>
<name>A0A0D0AZU9_9AGAR</name>
<feature type="region of interest" description="Disordered" evidence="1">
    <location>
        <begin position="161"/>
        <end position="237"/>
    </location>
</feature>
<dbReference type="EMBL" id="KN834799">
    <property type="protein sequence ID" value="KIK56275.1"/>
    <property type="molecule type" value="Genomic_DNA"/>
</dbReference>
<gene>
    <name evidence="2" type="ORF">GYMLUDRAFT_87354</name>
</gene>
<feature type="compositionally biased region" description="Basic residues" evidence="1">
    <location>
        <begin position="174"/>
        <end position="191"/>
    </location>
</feature>
<organism evidence="2 3">
    <name type="scientific">Collybiopsis luxurians FD-317 M1</name>
    <dbReference type="NCBI Taxonomy" id="944289"/>
    <lineage>
        <taxon>Eukaryota</taxon>
        <taxon>Fungi</taxon>
        <taxon>Dikarya</taxon>
        <taxon>Basidiomycota</taxon>
        <taxon>Agaricomycotina</taxon>
        <taxon>Agaricomycetes</taxon>
        <taxon>Agaricomycetidae</taxon>
        <taxon>Agaricales</taxon>
        <taxon>Marasmiineae</taxon>
        <taxon>Omphalotaceae</taxon>
        <taxon>Collybiopsis</taxon>
        <taxon>Collybiopsis luxurians</taxon>
    </lineage>
</organism>
<reference evidence="2 3" key="1">
    <citation type="submission" date="2014-04" db="EMBL/GenBank/DDBJ databases">
        <title>Evolutionary Origins and Diversification of the Mycorrhizal Mutualists.</title>
        <authorList>
            <consortium name="DOE Joint Genome Institute"/>
            <consortium name="Mycorrhizal Genomics Consortium"/>
            <person name="Kohler A."/>
            <person name="Kuo A."/>
            <person name="Nagy L.G."/>
            <person name="Floudas D."/>
            <person name="Copeland A."/>
            <person name="Barry K.W."/>
            <person name="Cichocki N."/>
            <person name="Veneault-Fourrey C."/>
            <person name="LaButti K."/>
            <person name="Lindquist E.A."/>
            <person name="Lipzen A."/>
            <person name="Lundell T."/>
            <person name="Morin E."/>
            <person name="Murat C."/>
            <person name="Riley R."/>
            <person name="Ohm R."/>
            <person name="Sun H."/>
            <person name="Tunlid A."/>
            <person name="Henrissat B."/>
            <person name="Grigoriev I.V."/>
            <person name="Hibbett D.S."/>
            <person name="Martin F."/>
        </authorList>
    </citation>
    <scope>NUCLEOTIDE SEQUENCE [LARGE SCALE GENOMIC DNA]</scope>
    <source>
        <strain evidence="2 3">FD-317 M1</strain>
    </source>
</reference>
<dbReference type="Proteomes" id="UP000053593">
    <property type="component" value="Unassembled WGS sequence"/>
</dbReference>
<evidence type="ECO:0000313" key="3">
    <source>
        <dbReference type="Proteomes" id="UP000053593"/>
    </source>
</evidence>
<sequence length="237" mass="27240">MSGQIFKLNPTVEGLQSLRVAKKCLNHPLREFADLILKVLQCYDEDSPLGIRHLIKAVYEFGVAKIKCNAKTDPRELDRLKGALSNITSKKDASDAYLQNELFEQELIRVENSSSTISVSRAPHDKSPTNLYQYCNFHHAERDMYTSKINDQSAKYNCYNRSNHGLNTDTTPKGARRPQRGRRPNRAKRANKIHDELRTSTRSPHFGSKFRHRGEKSKLARGYLRGRQEAERNIDQL</sequence>
<accession>A0A0D0AZU9</accession>
<evidence type="ECO:0000313" key="2">
    <source>
        <dbReference type="EMBL" id="KIK56275.1"/>
    </source>
</evidence>
<dbReference type="AlphaFoldDB" id="A0A0D0AZU9"/>
<proteinExistence type="predicted"/>
<keyword evidence="3" id="KW-1185">Reference proteome</keyword>
<feature type="compositionally biased region" description="Polar residues" evidence="1">
    <location>
        <begin position="161"/>
        <end position="171"/>
    </location>
</feature>
<feature type="compositionally biased region" description="Basic and acidic residues" evidence="1">
    <location>
        <begin position="226"/>
        <end position="237"/>
    </location>
</feature>